<reference evidence="5" key="1">
    <citation type="submission" date="2020-11" db="EMBL/GenBank/DDBJ databases">
        <title>Nocardioides cynanchi sp. nov., isolated from soil of rhizosphere of Cynanchum wilfordii.</title>
        <authorList>
            <person name="Lee J.-S."/>
            <person name="Suh M.K."/>
            <person name="Kim J.-S."/>
        </authorList>
    </citation>
    <scope>NUCLEOTIDE SEQUENCE</scope>
    <source>
        <strain evidence="5">KCTC 19276</strain>
    </source>
</reference>
<accession>A0A930YKK6</accession>
<dbReference type="RefSeq" id="WP_194698661.1">
    <property type="nucleotide sequence ID" value="NZ_JADKPO010000058.1"/>
</dbReference>
<dbReference type="InterPro" id="IPR008920">
    <property type="entry name" value="TF_FadR/GntR_C"/>
</dbReference>
<dbReference type="CDD" id="cd07377">
    <property type="entry name" value="WHTH_GntR"/>
    <property type="match status" value="1"/>
</dbReference>
<evidence type="ECO:0000256" key="3">
    <source>
        <dbReference type="ARBA" id="ARBA00023163"/>
    </source>
</evidence>
<dbReference type="PANTHER" id="PTHR43537">
    <property type="entry name" value="TRANSCRIPTIONAL REGULATOR, GNTR FAMILY"/>
    <property type="match status" value="1"/>
</dbReference>
<proteinExistence type="predicted"/>
<keyword evidence="2" id="KW-0238">DNA-binding</keyword>
<evidence type="ECO:0000313" key="5">
    <source>
        <dbReference type="EMBL" id="MBF4770517.1"/>
    </source>
</evidence>
<dbReference type="Gene3D" id="1.10.10.10">
    <property type="entry name" value="Winged helix-like DNA-binding domain superfamily/Winged helix DNA-binding domain"/>
    <property type="match status" value="1"/>
</dbReference>
<dbReference type="SMART" id="SM00345">
    <property type="entry name" value="HTH_GNTR"/>
    <property type="match status" value="1"/>
</dbReference>
<dbReference type="SUPFAM" id="SSF48008">
    <property type="entry name" value="GntR ligand-binding domain-like"/>
    <property type="match status" value="1"/>
</dbReference>
<dbReference type="GO" id="GO:0003677">
    <property type="term" value="F:DNA binding"/>
    <property type="evidence" value="ECO:0007669"/>
    <property type="project" value="UniProtKB-KW"/>
</dbReference>
<evidence type="ECO:0000256" key="2">
    <source>
        <dbReference type="ARBA" id="ARBA00023125"/>
    </source>
</evidence>
<dbReference type="Pfam" id="PF07729">
    <property type="entry name" value="FCD"/>
    <property type="match status" value="1"/>
</dbReference>
<sequence length="221" mass="23869">MATPDGLRVTRVSAPIRSQVVDNIRQAIIDRRLLPGERLVERELVESMGVSRTSVREALRELAAEGLVHTVPNRGTVVANVSREQAMQLYRVRATLEGLAGQLFAETASPAQRRALKKAYDAVVATYSKGNSVVEVKDRFFDVLLDGTGNDSLAAIARSLHARVSVLRALTLSVPGRVDHSMRELGDIMAAIDASDGDAARRACAHHVEEAGRVLSLALPS</sequence>
<feature type="domain" description="HTH gntR-type" evidence="4">
    <location>
        <begin position="14"/>
        <end position="81"/>
    </location>
</feature>
<dbReference type="SMART" id="SM00895">
    <property type="entry name" value="FCD"/>
    <property type="match status" value="1"/>
</dbReference>
<dbReference type="PANTHER" id="PTHR43537:SF24">
    <property type="entry name" value="GLUCONATE OPERON TRANSCRIPTIONAL REPRESSOR"/>
    <property type="match status" value="1"/>
</dbReference>
<dbReference type="Gene3D" id="1.20.120.530">
    <property type="entry name" value="GntR ligand-binding domain-like"/>
    <property type="match status" value="1"/>
</dbReference>
<dbReference type="EMBL" id="JADKPO010000058">
    <property type="protein sequence ID" value="MBF4770517.1"/>
    <property type="molecule type" value="Genomic_DNA"/>
</dbReference>
<evidence type="ECO:0000256" key="1">
    <source>
        <dbReference type="ARBA" id="ARBA00023015"/>
    </source>
</evidence>
<dbReference type="GO" id="GO:0003700">
    <property type="term" value="F:DNA-binding transcription factor activity"/>
    <property type="evidence" value="ECO:0007669"/>
    <property type="project" value="InterPro"/>
</dbReference>
<dbReference type="InterPro" id="IPR011711">
    <property type="entry name" value="GntR_C"/>
</dbReference>
<organism evidence="5 6">
    <name type="scientific">Nocardioides agariphilus</name>
    <dbReference type="NCBI Taxonomy" id="433664"/>
    <lineage>
        <taxon>Bacteria</taxon>
        <taxon>Bacillati</taxon>
        <taxon>Actinomycetota</taxon>
        <taxon>Actinomycetes</taxon>
        <taxon>Propionibacteriales</taxon>
        <taxon>Nocardioidaceae</taxon>
        <taxon>Nocardioides</taxon>
    </lineage>
</organism>
<dbReference type="PRINTS" id="PR00035">
    <property type="entry name" value="HTHGNTR"/>
</dbReference>
<dbReference type="InterPro" id="IPR036390">
    <property type="entry name" value="WH_DNA-bd_sf"/>
</dbReference>
<keyword evidence="6" id="KW-1185">Reference proteome</keyword>
<keyword evidence="1" id="KW-0805">Transcription regulation</keyword>
<dbReference type="Proteomes" id="UP000660668">
    <property type="component" value="Unassembled WGS sequence"/>
</dbReference>
<evidence type="ECO:0000313" key="6">
    <source>
        <dbReference type="Proteomes" id="UP000660668"/>
    </source>
</evidence>
<protein>
    <submittedName>
        <fullName evidence="5">GntR family transcriptional regulator</fullName>
    </submittedName>
</protein>
<dbReference type="AlphaFoldDB" id="A0A930YKK6"/>
<dbReference type="InterPro" id="IPR036388">
    <property type="entry name" value="WH-like_DNA-bd_sf"/>
</dbReference>
<gene>
    <name evidence="5" type="ORF">ISU10_22330</name>
</gene>
<name>A0A930YKK6_9ACTN</name>
<dbReference type="Pfam" id="PF00392">
    <property type="entry name" value="GntR"/>
    <property type="match status" value="1"/>
</dbReference>
<keyword evidence="3" id="KW-0804">Transcription</keyword>
<dbReference type="SUPFAM" id="SSF46785">
    <property type="entry name" value="Winged helix' DNA-binding domain"/>
    <property type="match status" value="1"/>
</dbReference>
<evidence type="ECO:0000259" key="4">
    <source>
        <dbReference type="PROSITE" id="PS50949"/>
    </source>
</evidence>
<comment type="caution">
    <text evidence="5">The sequence shown here is derived from an EMBL/GenBank/DDBJ whole genome shotgun (WGS) entry which is preliminary data.</text>
</comment>
<dbReference type="PROSITE" id="PS50949">
    <property type="entry name" value="HTH_GNTR"/>
    <property type="match status" value="1"/>
</dbReference>
<dbReference type="InterPro" id="IPR000524">
    <property type="entry name" value="Tscrpt_reg_HTH_GntR"/>
</dbReference>